<dbReference type="EMBL" id="CP009639">
    <property type="protein sequence ID" value="AJI08965.1"/>
    <property type="molecule type" value="Genomic_DNA"/>
</dbReference>
<proteinExistence type="predicted"/>
<organism evidence="1 2">
    <name type="scientific">Bacillus cereus 03BB108</name>
    <dbReference type="NCBI Taxonomy" id="451709"/>
    <lineage>
        <taxon>Bacteria</taxon>
        <taxon>Bacillati</taxon>
        <taxon>Bacillota</taxon>
        <taxon>Bacilli</taxon>
        <taxon>Bacillales</taxon>
        <taxon>Bacillaceae</taxon>
        <taxon>Bacillus</taxon>
        <taxon>Bacillus cereus group</taxon>
    </lineage>
</organism>
<dbReference type="InterPro" id="IPR005358">
    <property type="entry name" value="Puta_zinc/iron-chelating_dom"/>
</dbReference>
<accession>A0AAN0SRA2</accession>
<evidence type="ECO:0000313" key="1">
    <source>
        <dbReference type="EMBL" id="AJI08965.1"/>
    </source>
</evidence>
<name>A0AAN0SRA2_BACCE</name>
<dbReference type="Gene3D" id="3.10.450.50">
    <property type="match status" value="1"/>
</dbReference>
<geneLocation type="plasmid" evidence="1 2">
    <name>pBFI_1</name>
</geneLocation>
<sequence length="269" mass="32329">MMGRNDNCFCGSGKKRKKCHSYISEDSYIESLYKLYHEIEIIKRDHQYPLEHPCKKGCHECCYDFFSITMLEFEAILASLKRHGINYTREIFNIALEFNTFIEKNDPELYAYFEKDLTGSDFTEEFFFQRKLYNNRPARLSFPCPLLNKESKSCSVYEDRPFICRTHGNTFNTSTNLYKNNSPTCEYIVDSRDNANYTPEVKDEFYTKMMELNKLVQGEMRSFLLQYPIFYWFKLYKDKNEKYNRDMYESLVPAYFYKKVDSLQPIDIR</sequence>
<gene>
    <name evidence="1" type="ORF">AK40_5792</name>
</gene>
<reference evidence="1 2" key="1">
    <citation type="journal article" date="2015" name="Genome Announc.">
        <title>Complete genome sequences for 35 biothreat assay-relevant bacillus species.</title>
        <authorList>
            <person name="Johnson S.L."/>
            <person name="Daligault H.E."/>
            <person name="Davenport K.W."/>
            <person name="Jaissle J."/>
            <person name="Frey K.G."/>
            <person name="Ladner J.T."/>
            <person name="Broomall S.M."/>
            <person name="Bishop-Lilly K.A."/>
            <person name="Bruce D.C."/>
            <person name="Gibbons H.S."/>
            <person name="Coyne S.R."/>
            <person name="Lo C.C."/>
            <person name="Meincke L."/>
            <person name="Munk A.C."/>
            <person name="Koroleva G.I."/>
            <person name="Rosenzweig C.N."/>
            <person name="Palacios G.F."/>
            <person name="Redden C.L."/>
            <person name="Minogue T.D."/>
            <person name="Chain P.S."/>
        </authorList>
    </citation>
    <scope>NUCLEOTIDE SEQUENCE [LARGE SCALE GENOMIC DNA]</scope>
    <source>
        <strain evidence="1 2">03BB108</strain>
    </source>
</reference>
<protein>
    <submittedName>
        <fullName evidence="1">Zinc-/iron-chelating domain protein</fullName>
    </submittedName>
</protein>
<dbReference type="AlphaFoldDB" id="A0AAN0SRA2"/>
<dbReference type="Proteomes" id="UP000031861">
    <property type="component" value="Plasmid pBFI_1"/>
</dbReference>
<evidence type="ECO:0000313" key="2">
    <source>
        <dbReference type="Proteomes" id="UP000031861"/>
    </source>
</evidence>
<keyword evidence="1" id="KW-0614">Plasmid</keyword>
<dbReference type="SUPFAM" id="SSF103642">
    <property type="entry name" value="Sec-C motif"/>
    <property type="match status" value="1"/>
</dbReference>
<dbReference type="Pfam" id="PF03692">
    <property type="entry name" value="CxxCxxCC"/>
    <property type="match status" value="1"/>
</dbReference>